<evidence type="ECO:0000259" key="9">
    <source>
        <dbReference type="Pfam" id="PF23726"/>
    </source>
</evidence>
<keyword evidence="4" id="KW-0508">mRNA splicing</keyword>
<dbReference type="EMBL" id="HG994582">
    <property type="protein sequence ID" value="CAF2894869.1"/>
    <property type="molecule type" value="Genomic_DNA"/>
</dbReference>
<dbReference type="FunFam" id="2.130.10.10:FF:001143">
    <property type="entry name" value="Pre-mRNA-splicing factor rse-1, putative"/>
    <property type="match status" value="1"/>
</dbReference>
<gene>
    <name evidence="10" type="ORF">LSAA_8009</name>
</gene>
<comment type="similarity">
    <text evidence="6">Belongs to the RSE1 family.</text>
</comment>
<evidence type="ECO:0000256" key="1">
    <source>
        <dbReference type="ARBA" id="ARBA00004123"/>
    </source>
</evidence>
<dbReference type="GO" id="GO:0006397">
    <property type="term" value="P:mRNA processing"/>
    <property type="evidence" value="ECO:0007669"/>
    <property type="project" value="UniProtKB-KW"/>
</dbReference>
<organism evidence="10 11">
    <name type="scientific">Lepeophtheirus salmonis</name>
    <name type="common">Salmon louse</name>
    <name type="synonym">Caligus salmonis</name>
    <dbReference type="NCBI Taxonomy" id="72036"/>
    <lineage>
        <taxon>Eukaryota</taxon>
        <taxon>Metazoa</taxon>
        <taxon>Ecdysozoa</taxon>
        <taxon>Arthropoda</taxon>
        <taxon>Crustacea</taxon>
        <taxon>Multicrustacea</taxon>
        <taxon>Hexanauplia</taxon>
        <taxon>Copepoda</taxon>
        <taxon>Siphonostomatoida</taxon>
        <taxon>Caligidae</taxon>
        <taxon>Lepeophtheirus</taxon>
    </lineage>
</organism>
<dbReference type="InterPro" id="IPR015943">
    <property type="entry name" value="WD40/YVTN_repeat-like_dom_sf"/>
</dbReference>
<dbReference type="Pfam" id="PF10433">
    <property type="entry name" value="Beta-prop_RSE1_1st"/>
    <property type="match status" value="2"/>
</dbReference>
<evidence type="ECO:0000259" key="7">
    <source>
        <dbReference type="Pfam" id="PF03178"/>
    </source>
</evidence>
<keyword evidence="11" id="KW-1185">Reference proteome</keyword>
<keyword evidence="3" id="KW-0747">Spliceosome</keyword>
<dbReference type="InterPro" id="IPR004871">
    <property type="entry name" value="RSE1/DDB1/CPSF1_C"/>
</dbReference>
<sequence>MHLYNLTLQRATGITHAVHGNFSGVKLQEIVVSRGKLLELLRPDPNTGKVHTILSVEAFGIVRSLMAFRLTGGGKDYVIVGSDSGRIAILEYNPSKNTFERIHLETFGKSGCRRIVPGQYLAVDPKGRAVLIAAIEKQKLVYILNRDSQARLTISSPLEAHKSCTLLYHVVGVDVGFENPLFACLEVDTEECDNDPTGETATKVPQTLTFYELDLGLNHVVRKYSEPLEEHANFLISVPGGNDGPSGVLICSENYLTYKNLGDQQDIRCPIPRRRNDLDDPERGGYFQDYPGIPVATSLNLLKTGFLFVASEFGNHFLYQIAHLGDNDDEPEFSSAMPLEEGDTFFFAPRPLRNLVLVDELESLSPILSAHIADLANEDTPQIYAACGRGPRSSLRVLRHGLEVAEMAVSELPGNPNAVWTVKRRADDDFDSYIIVSFVNATLVLSIGETVEEVTDSGFLGTTPTLSCSSLGDDALVQVYPDGIRHIRADKRVNEWKAPGKKTVIRCAVNRRQVVIALSGGELVYFEMDPSGQLNEYTERKDMASDVVCMALASVPSGEQRTRFLAVGLADNTVRIISLDPNDCLSPLSMQALPDAPESLCIAEMGGTEGRDGESKMQGQLYLNIGLQNGVLLRTVLDQVTGDLSDTRTRYIGSRPVKLFRFTMQAGEAVLAMSSRTWITYYYQNRFHLTPLSYESLEYAAGFSSEQCPEGIVAISTNTLRILALEKLGGVFNQTSLPLEFTPRKFVVYPGSSNLIIIETDHNSYTEETKNQRKNQMAEEMKDAAGEDEQELANEMASAFLNENLPENSFGAPKAGSGMWASCIRILDPISSNTIQQINLEQNEAAFSIGLVRFTSYPDQMYCVIGVAKDHRLSPRSVQSGYLYTYRLLGPGMGMEFVHKTIVDEIPYAICAFQGKALIGVGKLLRLYDLGKKKLLRKSENKHIGNIIVGIQSIGDRIIVADVQESVHFIKYKRQENQLVIFADDTTPRWCTVTCILDYSTVAIADKFGNISIIRLPHNTNDNVDEDPTGTKSLWDRGLLSGASQKADAVSVFHIGETILSLQKANLIPGGNDSLVYTTISGTVGMLVPFTSHEDHDFFQHLEMHMRAENPPLTGRDHLSFRSSYFPIKNVIDGDLCEQYNTLEATKQKSIGEELDRTIAEVSKKLEDIRTRYAF</sequence>
<proteinExistence type="inferred from homology"/>
<dbReference type="InterPro" id="IPR018846">
    <property type="entry name" value="Beta-prop_RSE1/DDB1/CPSF1_1st"/>
</dbReference>
<evidence type="ECO:0000256" key="2">
    <source>
        <dbReference type="ARBA" id="ARBA00022664"/>
    </source>
</evidence>
<evidence type="ECO:0000259" key="8">
    <source>
        <dbReference type="Pfam" id="PF10433"/>
    </source>
</evidence>
<dbReference type="Pfam" id="PF23726">
    <property type="entry name" value="Beta-prop_RSE1_2nd"/>
    <property type="match status" value="1"/>
</dbReference>
<keyword evidence="5" id="KW-0539">Nucleus</keyword>
<dbReference type="AlphaFoldDB" id="A0A7R8H740"/>
<dbReference type="InterPro" id="IPR058543">
    <property type="entry name" value="Beta-prop_RSE1/DDB1/CPSF1_2nd"/>
</dbReference>
<evidence type="ECO:0000256" key="5">
    <source>
        <dbReference type="ARBA" id="ARBA00023242"/>
    </source>
</evidence>
<evidence type="ECO:0000313" key="11">
    <source>
        <dbReference type="Proteomes" id="UP000675881"/>
    </source>
</evidence>
<dbReference type="OrthoDB" id="436637at2759"/>
<dbReference type="Pfam" id="PF03178">
    <property type="entry name" value="CPSF_A"/>
    <property type="match status" value="1"/>
</dbReference>
<comment type="subcellular location">
    <subcellularLocation>
        <location evidence="1">Nucleus</location>
    </subcellularLocation>
</comment>
<name>A0A7R8H740_LEPSM</name>
<feature type="domain" description="RSE1/DDB1/CPSF1 first beta-propeller" evidence="8">
    <location>
        <begin position="292"/>
        <end position="361"/>
    </location>
</feature>
<keyword evidence="2" id="KW-0507">mRNA processing</keyword>
<protein>
    <submittedName>
        <fullName evidence="10">SF3B3</fullName>
    </submittedName>
</protein>
<evidence type="ECO:0000256" key="6">
    <source>
        <dbReference type="ARBA" id="ARBA00038266"/>
    </source>
</evidence>
<evidence type="ECO:0000313" key="10">
    <source>
        <dbReference type="EMBL" id="CAF2894869.1"/>
    </source>
</evidence>
<dbReference type="FunFam" id="2.130.10.10:FF:000031">
    <property type="entry name" value="Splicing factor 3b subunit 3"/>
    <property type="match status" value="1"/>
</dbReference>
<dbReference type="InterPro" id="IPR011044">
    <property type="entry name" value="Quino_amine_DH_bsu"/>
</dbReference>
<evidence type="ECO:0000256" key="3">
    <source>
        <dbReference type="ARBA" id="ARBA00022728"/>
    </source>
</evidence>
<evidence type="ECO:0000256" key="4">
    <source>
        <dbReference type="ARBA" id="ARBA00023187"/>
    </source>
</evidence>
<dbReference type="GO" id="GO:0005681">
    <property type="term" value="C:spliceosomal complex"/>
    <property type="evidence" value="ECO:0007669"/>
    <property type="project" value="UniProtKB-KW"/>
</dbReference>
<dbReference type="GO" id="GO:0008380">
    <property type="term" value="P:RNA splicing"/>
    <property type="evidence" value="ECO:0007669"/>
    <property type="project" value="UniProtKB-KW"/>
</dbReference>
<feature type="domain" description="RSE1/DDB1/CPSF1 second beta-propeller" evidence="9">
    <location>
        <begin position="405"/>
        <end position="724"/>
    </location>
</feature>
<dbReference type="GO" id="GO:0003676">
    <property type="term" value="F:nucleic acid binding"/>
    <property type="evidence" value="ECO:0007669"/>
    <property type="project" value="InterPro"/>
</dbReference>
<dbReference type="Gene3D" id="2.130.10.10">
    <property type="entry name" value="YVTN repeat-like/Quinoprotein amine dehydrogenase"/>
    <property type="match status" value="4"/>
</dbReference>
<feature type="domain" description="RSE1/DDB1/CPSF1 first beta-propeller" evidence="8">
    <location>
        <begin position="14"/>
        <end position="280"/>
    </location>
</feature>
<dbReference type="Proteomes" id="UP000675881">
    <property type="component" value="Chromosome 3"/>
</dbReference>
<reference evidence="10" key="1">
    <citation type="submission" date="2021-02" db="EMBL/GenBank/DDBJ databases">
        <authorList>
            <person name="Bekaert M."/>
        </authorList>
    </citation>
    <scope>NUCLEOTIDE SEQUENCE</scope>
    <source>
        <strain evidence="10">IoA-00</strain>
    </source>
</reference>
<accession>A0A7R8H740</accession>
<dbReference type="PANTHER" id="PTHR10644">
    <property type="entry name" value="DNA REPAIR/RNA PROCESSING CPSF FAMILY"/>
    <property type="match status" value="1"/>
</dbReference>
<feature type="domain" description="RSE1/DDB1/CPSF1 C-terminal" evidence="7">
    <location>
        <begin position="821"/>
        <end position="1141"/>
    </location>
</feature>
<dbReference type="SUPFAM" id="SSF50969">
    <property type="entry name" value="YVTN repeat-like/Quinoprotein amine dehydrogenase"/>
    <property type="match status" value="1"/>
</dbReference>
<dbReference type="InterPro" id="IPR050358">
    <property type="entry name" value="RSE1/DDB1/CFT1"/>
</dbReference>